<evidence type="ECO:0000259" key="6">
    <source>
        <dbReference type="Pfam" id="PF13632"/>
    </source>
</evidence>
<feature type="transmembrane region" description="Helical" evidence="4">
    <location>
        <begin position="195"/>
        <end position="212"/>
    </location>
</feature>
<evidence type="ECO:0000313" key="7">
    <source>
        <dbReference type="EMBL" id="KCV83296.1"/>
    </source>
</evidence>
<keyword evidence="4" id="KW-0472">Membrane</keyword>
<dbReference type="EMBL" id="AQQY01000001">
    <property type="protein sequence ID" value="KCV83296.1"/>
    <property type="molecule type" value="Genomic_DNA"/>
</dbReference>
<dbReference type="Gene3D" id="3.90.550.10">
    <property type="entry name" value="Spore Coat Polysaccharide Biosynthesis Protein SpsA, Chain A"/>
    <property type="match status" value="1"/>
</dbReference>
<evidence type="ECO:0000256" key="2">
    <source>
        <dbReference type="ARBA" id="ARBA00022676"/>
    </source>
</evidence>
<keyword evidence="2" id="KW-0328">Glycosyltransferase</keyword>
<keyword evidence="4" id="KW-0812">Transmembrane</keyword>
<dbReference type="STRING" id="1461693.ATO10_01005"/>
<dbReference type="SUPFAM" id="SSF53448">
    <property type="entry name" value="Nucleotide-diphospho-sugar transferases"/>
    <property type="match status" value="1"/>
</dbReference>
<feature type="domain" description="Type II secretion system protein GspE N-terminal" evidence="5">
    <location>
        <begin position="89"/>
        <end position="165"/>
    </location>
</feature>
<dbReference type="GO" id="GO:0016757">
    <property type="term" value="F:glycosyltransferase activity"/>
    <property type="evidence" value="ECO:0007669"/>
    <property type="project" value="UniProtKB-KW"/>
</dbReference>
<dbReference type="RefSeq" id="WP_081806385.1">
    <property type="nucleotide sequence ID" value="NZ_AQQY01000001.1"/>
</dbReference>
<dbReference type="eggNOG" id="COG1215">
    <property type="taxonomic scope" value="Bacteria"/>
</dbReference>
<evidence type="ECO:0000256" key="4">
    <source>
        <dbReference type="SAM" id="Phobius"/>
    </source>
</evidence>
<dbReference type="PATRIC" id="fig|1461693.3.peg.210"/>
<name>A0A058ZR42_9RHOB</name>
<dbReference type="InterPro" id="IPR007831">
    <property type="entry name" value="T2SS_GspE_N"/>
</dbReference>
<keyword evidence="3 7" id="KW-0808">Transferase</keyword>
<accession>A0A058ZR42</accession>
<keyword evidence="4" id="KW-1133">Transmembrane helix</keyword>
<sequence length="633" mass="71078">MSTSSARLHLVDTSTDAARIGRRRVSTTRRPLGDVLLRMGVLTPADLTRALALQNREDLRLGDILIAHGMITPNQLTRALAQQFDAQPIDLETLTPDPRLIDELGVETCLKLGVLPVRRMGGATVIATCRPEAFDDVRPSLPSGFGEPILALCDERALHRALVRARNRRLVVKAETRVAEHESCRYWYDARPRQVLVGVALFICVSAVLAPLTTLAALTVWCLITLTACTGLKAFAALTHARRPPPPEAPQTQVARLPVVSVMVPLFREEDIAPRLIKRLERLNYPKELLDICLVIEEDDDMTAQMIRTTRLPSWMRDITVPVGGLKTKPRALNFALDFCRGSIIGIYDAEDMPDPDQIHRIVRRFHERPAHVACLQGVLDYYNTRRNWFTRCFTAEYAGWFRVVLPGIADLGLAVPLGGTTCFFRREPLEKLGAWDAHNVTEDADLGVRLARHGYETEVIDTVTQEEANGRLVPWVKQRSRWLKGFAMTYAVHMRDPGALLRDFGWRRFMGFQIMFLGILSQFMLAPLMWSFWLILAGAGHPLQALLPSGVIWGMSAMFITAELTNIAIGMAGAHKAGKPHVLPWVPSMHFYYPLAAFAMYKAAYEMVSKPFYWDKTQHGIADEMDEPETTL</sequence>
<evidence type="ECO:0000313" key="8">
    <source>
        <dbReference type="Proteomes" id="UP000024836"/>
    </source>
</evidence>
<dbReference type="InterPro" id="IPR001173">
    <property type="entry name" value="Glyco_trans_2-like"/>
</dbReference>
<dbReference type="Proteomes" id="UP000024836">
    <property type="component" value="Unassembled WGS sequence"/>
</dbReference>
<protein>
    <submittedName>
        <fullName evidence="7">Family 2 glycosyl transferase</fullName>
    </submittedName>
</protein>
<organism evidence="7 8">
    <name type="scientific">Actibacterium atlanticum</name>
    <dbReference type="NCBI Taxonomy" id="1461693"/>
    <lineage>
        <taxon>Bacteria</taxon>
        <taxon>Pseudomonadati</taxon>
        <taxon>Pseudomonadota</taxon>
        <taxon>Alphaproteobacteria</taxon>
        <taxon>Rhodobacterales</taxon>
        <taxon>Roseobacteraceae</taxon>
        <taxon>Actibacterium</taxon>
    </lineage>
</organism>
<dbReference type="InterPro" id="IPR029044">
    <property type="entry name" value="Nucleotide-diphossugar_trans"/>
</dbReference>
<keyword evidence="8" id="KW-1185">Reference proteome</keyword>
<dbReference type="AlphaFoldDB" id="A0A058ZR42"/>
<dbReference type="PANTHER" id="PTHR43630:SF1">
    <property type="entry name" value="POLY-BETA-1,6-N-ACETYL-D-GLUCOSAMINE SYNTHASE"/>
    <property type="match status" value="1"/>
</dbReference>
<feature type="transmembrane region" description="Helical" evidence="4">
    <location>
        <begin position="515"/>
        <end position="540"/>
    </location>
</feature>
<gene>
    <name evidence="7" type="ORF">ATO10_01005</name>
</gene>
<dbReference type="PANTHER" id="PTHR43630">
    <property type="entry name" value="POLY-BETA-1,6-N-ACETYL-D-GLUCOSAMINE SYNTHASE"/>
    <property type="match status" value="1"/>
</dbReference>
<dbReference type="Pfam" id="PF05157">
    <property type="entry name" value="MshEN"/>
    <property type="match status" value="1"/>
</dbReference>
<feature type="transmembrane region" description="Helical" evidence="4">
    <location>
        <begin position="583"/>
        <end position="602"/>
    </location>
</feature>
<evidence type="ECO:0000256" key="3">
    <source>
        <dbReference type="ARBA" id="ARBA00022679"/>
    </source>
</evidence>
<feature type="transmembrane region" description="Helical" evidence="4">
    <location>
        <begin position="552"/>
        <end position="571"/>
    </location>
</feature>
<dbReference type="SUPFAM" id="SSF160246">
    <property type="entry name" value="EspE N-terminal domain-like"/>
    <property type="match status" value="1"/>
</dbReference>
<dbReference type="InterPro" id="IPR037257">
    <property type="entry name" value="T2SS_E_N_sf"/>
</dbReference>
<evidence type="ECO:0000259" key="5">
    <source>
        <dbReference type="Pfam" id="PF05157"/>
    </source>
</evidence>
<dbReference type="Pfam" id="PF13632">
    <property type="entry name" value="Glyco_trans_2_3"/>
    <property type="match status" value="1"/>
</dbReference>
<reference evidence="7 8" key="1">
    <citation type="submission" date="2013-04" db="EMBL/GenBank/DDBJ databases">
        <title>Shimia sp. 22II-S11-Z10 Genome Sequencing.</title>
        <authorList>
            <person name="Lai Q."/>
            <person name="Li G."/>
            <person name="Shao Z."/>
        </authorList>
    </citation>
    <scope>NUCLEOTIDE SEQUENCE [LARGE SCALE GENOMIC DNA]</scope>
    <source>
        <strain evidence="8">22II-S11-Z10</strain>
    </source>
</reference>
<evidence type="ECO:0000256" key="1">
    <source>
        <dbReference type="ARBA" id="ARBA00006739"/>
    </source>
</evidence>
<proteinExistence type="inferred from homology"/>
<comment type="similarity">
    <text evidence="1">Belongs to the glycosyltransferase 2 family.</text>
</comment>
<feature type="domain" description="Glycosyltransferase 2-like" evidence="6">
    <location>
        <begin position="345"/>
        <end position="537"/>
    </location>
</feature>
<comment type="caution">
    <text evidence="7">The sequence shown here is derived from an EMBL/GenBank/DDBJ whole genome shotgun (WGS) entry which is preliminary data.</text>
</comment>